<proteinExistence type="predicted"/>
<protein>
    <submittedName>
        <fullName evidence="1">Uncharacterized protein</fullName>
    </submittedName>
</protein>
<accession>X1GIP6</accession>
<organism evidence="1">
    <name type="scientific">marine sediment metagenome</name>
    <dbReference type="NCBI Taxonomy" id="412755"/>
    <lineage>
        <taxon>unclassified sequences</taxon>
        <taxon>metagenomes</taxon>
        <taxon>ecological metagenomes</taxon>
    </lineage>
</organism>
<gene>
    <name evidence="1" type="ORF">S03H2_15343</name>
</gene>
<sequence>MADKKMLKCSKLSEITDAVTDEAIKFYDEGKLDRFWAALDVLDLLLDVEARVCEREL</sequence>
<comment type="caution">
    <text evidence="1">The sequence shown here is derived from an EMBL/GenBank/DDBJ whole genome shotgun (WGS) entry which is preliminary data.</text>
</comment>
<reference evidence="1" key="1">
    <citation type="journal article" date="2014" name="Front. Microbiol.">
        <title>High frequency of phylogenetically diverse reductive dehalogenase-homologous genes in deep subseafloor sedimentary metagenomes.</title>
        <authorList>
            <person name="Kawai M."/>
            <person name="Futagami T."/>
            <person name="Toyoda A."/>
            <person name="Takaki Y."/>
            <person name="Nishi S."/>
            <person name="Hori S."/>
            <person name="Arai W."/>
            <person name="Tsubouchi T."/>
            <person name="Morono Y."/>
            <person name="Uchiyama I."/>
            <person name="Ito T."/>
            <person name="Fujiyama A."/>
            <person name="Inagaki F."/>
            <person name="Takami H."/>
        </authorList>
    </citation>
    <scope>NUCLEOTIDE SEQUENCE</scope>
    <source>
        <strain evidence="1">Expedition CK06-06</strain>
    </source>
</reference>
<evidence type="ECO:0000313" key="1">
    <source>
        <dbReference type="EMBL" id="GAH32883.1"/>
    </source>
</evidence>
<dbReference type="AlphaFoldDB" id="X1GIP6"/>
<name>X1GIP6_9ZZZZ</name>
<dbReference type="EMBL" id="BARU01007796">
    <property type="protein sequence ID" value="GAH32883.1"/>
    <property type="molecule type" value="Genomic_DNA"/>
</dbReference>